<dbReference type="KEGG" id="bbet:F8237_13195"/>
<name>A0A5P6P4G5_9BRAD</name>
<organism evidence="1 2">
    <name type="scientific">Bradyrhizobium betae</name>
    <dbReference type="NCBI Taxonomy" id="244734"/>
    <lineage>
        <taxon>Bacteria</taxon>
        <taxon>Pseudomonadati</taxon>
        <taxon>Pseudomonadota</taxon>
        <taxon>Alphaproteobacteria</taxon>
        <taxon>Hyphomicrobiales</taxon>
        <taxon>Nitrobacteraceae</taxon>
        <taxon>Bradyrhizobium</taxon>
    </lineage>
</organism>
<proteinExistence type="predicted"/>
<dbReference type="RefSeq" id="WP_151645276.1">
    <property type="nucleotide sequence ID" value="NZ_CP044543.1"/>
</dbReference>
<reference evidence="2" key="1">
    <citation type="submission" date="2019-10" db="EMBL/GenBank/DDBJ databases">
        <title>Complete Genome Sequence of Bradyrhizobium betae type strain PL7HG1T.</title>
        <authorList>
            <person name="Bromfield E.S.P."/>
            <person name="Cloutier S."/>
        </authorList>
    </citation>
    <scope>NUCLEOTIDE SEQUENCE [LARGE SCALE GENOMIC DNA]</scope>
    <source>
        <strain evidence="2">PL7HG1</strain>
    </source>
</reference>
<evidence type="ECO:0000313" key="2">
    <source>
        <dbReference type="Proteomes" id="UP000325641"/>
    </source>
</evidence>
<evidence type="ECO:0000313" key="1">
    <source>
        <dbReference type="EMBL" id="QFI73269.1"/>
    </source>
</evidence>
<protein>
    <submittedName>
        <fullName evidence="1">Uncharacterized protein</fullName>
    </submittedName>
</protein>
<dbReference type="EMBL" id="CP044543">
    <property type="protein sequence ID" value="QFI73269.1"/>
    <property type="molecule type" value="Genomic_DNA"/>
</dbReference>
<gene>
    <name evidence="1" type="ORF">F8237_13195</name>
</gene>
<dbReference type="Proteomes" id="UP000325641">
    <property type="component" value="Chromosome"/>
</dbReference>
<dbReference type="AlphaFoldDB" id="A0A5P6P4G5"/>
<accession>A0A5P6P4G5</accession>
<sequence>MRDQDGRHRLALGQAAGVAAAADGSQGLEACRTNSGKVLYDCVANVLDKMSGGMARGADPAARGALQTAAAQLRAASNKAQALSAIAQCRSVFSGAIQHMRSIGGDASGLSAIAGVLSKAAALIQSKG</sequence>
<dbReference type="OrthoDB" id="8247385at2"/>